<evidence type="ECO:0000313" key="3">
    <source>
        <dbReference type="Proteomes" id="UP001218188"/>
    </source>
</evidence>
<protein>
    <submittedName>
        <fullName evidence="2">Uncharacterized protein</fullName>
    </submittedName>
</protein>
<keyword evidence="3" id="KW-1185">Reference proteome</keyword>
<dbReference type="AlphaFoldDB" id="A0AAD6X989"/>
<gene>
    <name evidence="2" type="ORF">C8F04DRAFT_1315282</name>
</gene>
<feature type="region of interest" description="Disordered" evidence="1">
    <location>
        <begin position="186"/>
        <end position="205"/>
    </location>
</feature>
<evidence type="ECO:0000256" key="1">
    <source>
        <dbReference type="SAM" id="MobiDB-lite"/>
    </source>
</evidence>
<proteinExistence type="predicted"/>
<sequence length="205" mass="21892">MTSMDTSCKALRPVTGIEGGQSVVDGNGEEEKRKFIQFLRWLTPRLWSTVRSVVAGGERVPIAPVTPPSQDIAPLLGFIGPPITRAQNASLLRSPSTLTAAQGTDNPMNAIVLNPGLGTFHLKDGYQNVQKLIELDGNCSETVFGRLQPQASQDRHCSSSGGIAEPQRDNLAKRFLVPGLGPCQPSGGCRYQATGRGPKKKGELS</sequence>
<organism evidence="2 3">
    <name type="scientific">Mycena alexandri</name>
    <dbReference type="NCBI Taxonomy" id="1745969"/>
    <lineage>
        <taxon>Eukaryota</taxon>
        <taxon>Fungi</taxon>
        <taxon>Dikarya</taxon>
        <taxon>Basidiomycota</taxon>
        <taxon>Agaricomycotina</taxon>
        <taxon>Agaricomycetes</taxon>
        <taxon>Agaricomycetidae</taxon>
        <taxon>Agaricales</taxon>
        <taxon>Marasmiineae</taxon>
        <taxon>Mycenaceae</taxon>
        <taxon>Mycena</taxon>
    </lineage>
</organism>
<dbReference type="Proteomes" id="UP001218188">
    <property type="component" value="Unassembled WGS sequence"/>
</dbReference>
<comment type="caution">
    <text evidence="2">The sequence shown here is derived from an EMBL/GenBank/DDBJ whole genome shotgun (WGS) entry which is preliminary data.</text>
</comment>
<reference evidence="2" key="1">
    <citation type="submission" date="2023-03" db="EMBL/GenBank/DDBJ databases">
        <title>Massive genome expansion in bonnet fungi (Mycena s.s.) driven by repeated elements and novel gene families across ecological guilds.</title>
        <authorList>
            <consortium name="Lawrence Berkeley National Laboratory"/>
            <person name="Harder C.B."/>
            <person name="Miyauchi S."/>
            <person name="Viragh M."/>
            <person name="Kuo A."/>
            <person name="Thoen E."/>
            <person name="Andreopoulos B."/>
            <person name="Lu D."/>
            <person name="Skrede I."/>
            <person name="Drula E."/>
            <person name="Henrissat B."/>
            <person name="Morin E."/>
            <person name="Kohler A."/>
            <person name="Barry K."/>
            <person name="LaButti K."/>
            <person name="Morin E."/>
            <person name="Salamov A."/>
            <person name="Lipzen A."/>
            <person name="Mereny Z."/>
            <person name="Hegedus B."/>
            <person name="Baldrian P."/>
            <person name="Stursova M."/>
            <person name="Weitz H."/>
            <person name="Taylor A."/>
            <person name="Grigoriev I.V."/>
            <person name="Nagy L.G."/>
            <person name="Martin F."/>
            <person name="Kauserud H."/>
        </authorList>
    </citation>
    <scope>NUCLEOTIDE SEQUENCE</scope>
    <source>
        <strain evidence="2">CBHHK200</strain>
    </source>
</reference>
<name>A0AAD6X989_9AGAR</name>
<accession>A0AAD6X989</accession>
<evidence type="ECO:0000313" key="2">
    <source>
        <dbReference type="EMBL" id="KAJ7040070.1"/>
    </source>
</evidence>
<dbReference type="EMBL" id="JARJCM010000024">
    <property type="protein sequence ID" value="KAJ7040070.1"/>
    <property type="molecule type" value="Genomic_DNA"/>
</dbReference>